<evidence type="ECO:0000259" key="1">
    <source>
        <dbReference type="Pfam" id="PF02627"/>
    </source>
</evidence>
<dbReference type="AlphaFoldDB" id="A0A9E7A0Y3"/>
<dbReference type="InterPro" id="IPR029032">
    <property type="entry name" value="AhpD-like"/>
</dbReference>
<dbReference type="NCBIfam" id="TIGR00778">
    <property type="entry name" value="ahpD_dom"/>
    <property type="match status" value="1"/>
</dbReference>
<dbReference type="GO" id="GO:0051920">
    <property type="term" value="F:peroxiredoxin activity"/>
    <property type="evidence" value="ECO:0007669"/>
    <property type="project" value="InterPro"/>
</dbReference>
<dbReference type="PANTHER" id="PTHR34846">
    <property type="entry name" value="4-CARBOXYMUCONOLACTONE DECARBOXYLASE FAMILY PROTEIN (AFU_ORTHOLOGUE AFUA_6G11590)"/>
    <property type="match status" value="1"/>
</dbReference>
<reference evidence="2" key="1">
    <citation type="submission" date="2022-03" db="EMBL/GenBank/DDBJ databases">
        <title>Description of Abyssus ytuae gen. nov., sp. nov., a novel member of the family Flavobacteriaceae isolated from the sediment of Mariana Trench.</title>
        <authorList>
            <person name="Zhang J."/>
            <person name="Xu X."/>
        </authorList>
    </citation>
    <scope>NUCLEOTIDE SEQUENCE</scope>
    <source>
        <strain evidence="2">MT3330</strain>
    </source>
</reference>
<dbReference type="Gene3D" id="1.20.1290.10">
    <property type="entry name" value="AhpD-like"/>
    <property type="match status" value="1"/>
</dbReference>
<dbReference type="Proteomes" id="UP000831290">
    <property type="component" value="Chromosome"/>
</dbReference>
<dbReference type="RefSeq" id="WP_255845569.1">
    <property type="nucleotide sequence ID" value="NZ_CP094358.1"/>
</dbReference>
<dbReference type="PANTHER" id="PTHR34846:SF10">
    <property type="entry name" value="CYTOPLASMIC PROTEIN"/>
    <property type="match status" value="1"/>
</dbReference>
<proteinExistence type="predicted"/>
<dbReference type="Pfam" id="PF02627">
    <property type="entry name" value="CMD"/>
    <property type="match status" value="1"/>
</dbReference>
<dbReference type="InterPro" id="IPR004675">
    <property type="entry name" value="AhpD_core"/>
</dbReference>
<dbReference type="InterPro" id="IPR003779">
    <property type="entry name" value="CMD-like"/>
</dbReference>
<accession>A0A9E7A0Y3</accession>
<gene>
    <name evidence="2" type="ORF">MQE35_06565</name>
</gene>
<evidence type="ECO:0000313" key="3">
    <source>
        <dbReference type="Proteomes" id="UP000831290"/>
    </source>
</evidence>
<dbReference type="KEGG" id="fbm:MQE35_06565"/>
<protein>
    <submittedName>
        <fullName evidence="2">Carboxymuconolactone decarboxylase family protein</fullName>
    </submittedName>
</protein>
<evidence type="ECO:0000313" key="2">
    <source>
        <dbReference type="EMBL" id="UOB18952.1"/>
    </source>
</evidence>
<feature type="domain" description="Carboxymuconolactone decarboxylase-like" evidence="1">
    <location>
        <begin position="12"/>
        <end position="93"/>
    </location>
</feature>
<dbReference type="EMBL" id="CP094358">
    <property type="protein sequence ID" value="UOB18952.1"/>
    <property type="molecule type" value="Genomic_DNA"/>
</dbReference>
<dbReference type="SUPFAM" id="SSF69118">
    <property type="entry name" value="AhpD-like"/>
    <property type="match status" value="1"/>
</dbReference>
<organism evidence="2 3">
    <name type="scientific">Abyssalbus ytuae</name>
    <dbReference type="NCBI Taxonomy" id="2926907"/>
    <lineage>
        <taxon>Bacteria</taxon>
        <taxon>Pseudomonadati</taxon>
        <taxon>Bacteroidota</taxon>
        <taxon>Flavobacteriia</taxon>
        <taxon>Flavobacteriales</taxon>
        <taxon>Flavobacteriaceae</taxon>
        <taxon>Abyssalbus</taxon>
    </lineage>
</organism>
<keyword evidence="3" id="KW-1185">Reference proteome</keyword>
<sequence length="146" mass="16812">MVKRIQIDRVEPSAYKGMFTLEQYLQESELSNTHKNLIKIRASQLNSCAFCINMHTKEALTNGEKPQRIFLLNAWKESGLFTNEEKIILQLTEEITLIHTHGLTDNTYQKAIQYFGENYLAQIIMAVTIINAWNRISVSTHKPVEG</sequence>
<name>A0A9E7A0Y3_9FLAO</name>